<name>A0ABV7N1L5_9STAP</name>
<proteinExistence type="predicted"/>
<evidence type="ECO:0000313" key="2">
    <source>
        <dbReference type="EMBL" id="MFC3387154.1"/>
    </source>
</evidence>
<keyword evidence="1" id="KW-0812">Transmembrane</keyword>
<evidence type="ECO:0000313" key="3">
    <source>
        <dbReference type="Proteomes" id="UP001595637"/>
    </source>
</evidence>
<dbReference type="Proteomes" id="UP001595637">
    <property type="component" value="Unassembled WGS sequence"/>
</dbReference>
<evidence type="ECO:0000256" key="1">
    <source>
        <dbReference type="SAM" id="Phobius"/>
    </source>
</evidence>
<dbReference type="EMBL" id="JBHRVQ010000001">
    <property type="protein sequence ID" value="MFC3387154.1"/>
    <property type="molecule type" value="Genomic_DNA"/>
</dbReference>
<dbReference type="RefSeq" id="WP_380650696.1">
    <property type="nucleotide sequence ID" value="NZ_JBHRVQ010000001.1"/>
</dbReference>
<protein>
    <submittedName>
        <fullName evidence="2">Uncharacterized protein</fullName>
    </submittedName>
</protein>
<reference evidence="3" key="1">
    <citation type="journal article" date="2019" name="Int. J. Syst. Evol. Microbiol.">
        <title>The Global Catalogue of Microorganisms (GCM) 10K type strain sequencing project: providing services to taxonomists for standard genome sequencing and annotation.</title>
        <authorList>
            <consortium name="The Broad Institute Genomics Platform"/>
            <consortium name="The Broad Institute Genome Sequencing Center for Infectious Disease"/>
            <person name="Wu L."/>
            <person name="Ma J."/>
        </authorList>
    </citation>
    <scope>NUCLEOTIDE SEQUENCE [LARGE SCALE GENOMIC DNA]</scope>
    <source>
        <strain evidence="3">CCM 7756</strain>
    </source>
</reference>
<feature type="transmembrane region" description="Helical" evidence="1">
    <location>
        <begin position="6"/>
        <end position="23"/>
    </location>
</feature>
<keyword evidence="1" id="KW-0472">Membrane</keyword>
<comment type="caution">
    <text evidence="2">The sequence shown here is derived from an EMBL/GenBank/DDBJ whole genome shotgun (WGS) entry which is preliminary data.</text>
</comment>
<gene>
    <name evidence="2" type="ORF">ACFOEO_00845</name>
</gene>
<organism evidence="2 3">
    <name type="scientific">Salinicoccus sesuvii</name>
    <dbReference type="NCBI Taxonomy" id="868281"/>
    <lineage>
        <taxon>Bacteria</taxon>
        <taxon>Bacillati</taxon>
        <taxon>Bacillota</taxon>
        <taxon>Bacilli</taxon>
        <taxon>Bacillales</taxon>
        <taxon>Staphylococcaceae</taxon>
        <taxon>Salinicoccus</taxon>
    </lineage>
</organism>
<sequence>MDVFIILLMLVTFVLFIYSRRMLVQTRIRIDDRNRMKEMHYGILKYIEEGKSKEEIIILLMKDYGLERPEADYMYSRVVIGSQ</sequence>
<accession>A0ABV7N1L5</accession>
<keyword evidence="3" id="KW-1185">Reference proteome</keyword>
<keyword evidence="1" id="KW-1133">Transmembrane helix</keyword>